<dbReference type="SMART" id="SM00248">
    <property type="entry name" value="ANK"/>
    <property type="match status" value="23"/>
</dbReference>
<organism evidence="4 5">
    <name type="scientific">Pythium oligandrum</name>
    <name type="common">Mycoparasitic fungus</name>
    <dbReference type="NCBI Taxonomy" id="41045"/>
    <lineage>
        <taxon>Eukaryota</taxon>
        <taxon>Sar</taxon>
        <taxon>Stramenopiles</taxon>
        <taxon>Oomycota</taxon>
        <taxon>Peronosporomycetes</taxon>
        <taxon>Pythiales</taxon>
        <taxon>Pythiaceae</taxon>
        <taxon>Pythium</taxon>
    </lineage>
</organism>
<dbReference type="SUPFAM" id="SSF48403">
    <property type="entry name" value="Ankyrin repeat"/>
    <property type="match status" value="5"/>
</dbReference>
<dbReference type="PROSITE" id="PS50297">
    <property type="entry name" value="ANK_REP_REGION"/>
    <property type="match status" value="5"/>
</dbReference>
<dbReference type="Gene3D" id="1.25.40.20">
    <property type="entry name" value="Ankyrin repeat-containing domain"/>
    <property type="match status" value="6"/>
</dbReference>
<feature type="repeat" description="ANK" evidence="3">
    <location>
        <begin position="1263"/>
        <end position="1295"/>
    </location>
</feature>
<keyword evidence="5" id="KW-1185">Reference proteome</keyword>
<evidence type="ECO:0000313" key="5">
    <source>
        <dbReference type="Proteomes" id="UP000794436"/>
    </source>
</evidence>
<dbReference type="InterPro" id="IPR036770">
    <property type="entry name" value="Ankyrin_rpt-contain_sf"/>
</dbReference>
<sequence>MFDIEAPIELLLKTCKYKSHDRSSVLALVKLLFIQSKSPPVLDNVKTSRPMLYHQAASIASTDMSLAIDVCKLLNMLKYEINMIDTRTGETALLQECKRLCESEANINSDSSQLELVRTLIQLGASIDFPNEVNGETPLGCAAAYGNLRLLDLLLEAGAQPNVYHKLSFSALHFAVRGGHFACAKALLNAKANISVQLPPRQDETPLFFAIRSKNEELVELLLQNDADPCALCTIHHSLTTSFNIRLSIWSEVKPQITRNEPKKREDAPVNNNLIKAASPLTFALLLAQQWTPFASQEEAIGIDRARERHDWEVFRSMTMILARHTLATTAPSGNTASSLITRQDIDLACRLGFWDLVKILLTYQVTLSSARTVDRMNALHLAAAAGHTDIVTGLVAAGMNVNSVLTRKTLGTNSSRVPTIRTNFHGQQMMNAASIGALHFALVNGHPETAAHLLVLGARPLETMIYYRSARRVRDRANDIWVDREEVIFVVSERMDKKMRDLYFRGKGSQSHDTPVTQSYHRERVAINFVQHLQMSINLRVPILHYMAAMGYTSGVQMLVEAGMNVLQSSRLTNPFNLKIPEWNAESAIHVAILRGHLDVIRYFAMLAQFNFPRYFLRENQKPESLLVVACRTKRADVVRYLLSNGSVNGEGGGYNGRDSPGDIEKAMNTCAAYHFEAGFDMMLTENGCPDLVTLVQVVQSVHWIEKEGAPFVSSVDSETTAMPSLDLKKPIALPLSKRVHLRFCASSHRILLAICRFSQNFDDFFKVLSFDHILKLLIICSQYEQWEVLEKVFVANESRFLNALNPWTPILVRAASCCLVMHRAAAANQVGLIRFFLKLGVPADLQLNELGAVKCPVWYAASRGALDAFVVLALSSTNLTQALTSYCVGGFRVHYRSVSATTSWFSTASTCRWQNLSSMSCYEISKSQRAVYLIQKLINMWIRENRGRLGNSLLHLACETGNLSLIQVLVDAGADILARNTAGSTPLMVAAARQDPFGASVTRYLVGQLRHRGSDEDIASNLGRALVSCFAEPPPCNLKTAKILLAAGADPNYQDGERSALMHALQTLQFAGTKVLVDNGGKLTIALGETFLQRVQSIANDQATRWRRYSSLLKQQGQNLLEVESLLLLFLDKKNGYTVNNDLLLTMLTTSAAIAATVAKASGYDQKFWYIVSNILDQYGSNVAARKSEWNRKSALHFAVQAVEIPIIRKMVDVGKLEVDAEDENKVTPLHLVAYNGDPAACQILLSGLRDQQRVDSVDSKGRTPLHAAITHGHEAVAMQFVAAGASLKIYCHQGWNALVCAARLNHLSILMALYARDSSRELLYSRDGEFAMFIAANHAAFRVVRWFMAMYKDIQSPEASQAIYSVTCKRRLRTLLHYAAIYGDQELINTLLTSEQCPSDIIDQRDAAGYTALMYAFAFGKLAVVETLCRFGARADLLIDHTGDVNAHPYASSFTVGGLSNWFALPGWFAHVSSQFPPTEKRRLTSFVTSEEHYLLGSGYQKRKVRAPIHTDRFRTDLLREYETKKVRTTMKCWQFPRMSLFEYAQDVGDESLISLLIRLGLSSLVQTVSFARRRNGFLQLVRWNRLEIVKVLLESASKSVWAEFVEVGVDCAVSRGLEEMTIYLLSKWQGHKDSSVPADASAFAFQFAHVFQVACIRRLLRLIEYMIERGGEHIVVFHWNEGPALVYAFAFGHADIASRFIAQGAHTSTMDTYRAPSFKKWIEYGCPQEVQVSWYELSAPKEAALREHIATACPPFIGPVEVYEPPHERLDTKAMASLFLPADNGEEEDTRTTPELSTDEVYVTVT</sequence>
<feature type="repeat" description="ANK" evidence="3">
    <location>
        <begin position="375"/>
        <end position="407"/>
    </location>
</feature>
<dbReference type="Pfam" id="PF13637">
    <property type="entry name" value="Ank_4"/>
    <property type="match status" value="1"/>
</dbReference>
<dbReference type="OrthoDB" id="823504at2759"/>
<dbReference type="Proteomes" id="UP000794436">
    <property type="component" value="Unassembled WGS sequence"/>
</dbReference>
<comment type="caution">
    <text evidence="4">The sequence shown here is derived from an EMBL/GenBank/DDBJ whole genome shotgun (WGS) entry which is preliminary data.</text>
</comment>
<gene>
    <name evidence="4" type="ORF">Poli38472_009329</name>
</gene>
<evidence type="ECO:0000313" key="4">
    <source>
        <dbReference type="EMBL" id="TMW65162.1"/>
    </source>
</evidence>
<accession>A0A8K1FMS6</accession>
<keyword evidence="1" id="KW-0677">Repeat</keyword>
<dbReference type="EMBL" id="SPLM01000038">
    <property type="protein sequence ID" value="TMW65162.1"/>
    <property type="molecule type" value="Genomic_DNA"/>
</dbReference>
<name>A0A8K1FMS6_PYTOL</name>
<reference evidence="4" key="1">
    <citation type="submission" date="2019-03" db="EMBL/GenBank/DDBJ databases">
        <title>Long read genome sequence of the mycoparasitic Pythium oligandrum ATCC 38472 isolated from sugarbeet rhizosphere.</title>
        <authorList>
            <person name="Gaulin E."/>
        </authorList>
    </citation>
    <scope>NUCLEOTIDE SEQUENCE</scope>
    <source>
        <strain evidence="4">ATCC 38472_TT</strain>
    </source>
</reference>
<dbReference type="PANTHER" id="PTHR24198:SF165">
    <property type="entry name" value="ANKYRIN REPEAT-CONTAINING PROTEIN-RELATED"/>
    <property type="match status" value="1"/>
</dbReference>
<dbReference type="InterPro" id="IPR002110">
    <property type="entry name" value="Ankyrin_rpt"/>
</dbReference>
<proteinExistence type="predicted"/>
<evidence type="ECO:0008006" key="6">
    <source>
        <dbReference type="Google" id="ProtNLM"/>
    </source>
</evidence>
<feature type="repeat" description="ANK" evidence="3">
    <location>
        <begin position="202"/>
        <end position="228"/>
    </location>
</feature>
<evidence type="ECO:0000256" key="1">
    <source>
        <dbReference type="ARBA" id="ARBA00022737"/>
    </source>
</evidence>
<dbReference type="PROSITE" id="PS50088">
    <property type="entry name" value="ANK_REPEAT"/>
    <property type="match status" value="5"/>
</dbReference>
<evidence type="ECO:0000256" key="2">
    <source>
        <dbReference type="ARBA" id="ARBA00023043"/>
    </source>
</evidence>
<feature type="repeat" description="ANK" evidence="3">
    <location>
        <begin position="134"/>
        <end position="166"/>
    </location>
</feature>
<dbReference type="PANTHER" id="PTHR24198">
    <property type="entry name" value="ANKYRIN REPEAT AND PROTEIN KINASE DOMAIN-CONTAINING PROTEIN"/>
    <property type="match status" value="1"/>
</dbReference>
<evidence type="ECO:0000256" key="3">
    <source>
        <dbReference type="PROSITE-ProRule" id="PRU00023"/>
    </source>
</evidence>
<dbReference type="Pfam" id="PF12796">
    <property type="entry name" value="Ank_2"/>
    <property type="match status" value="4"/>
</dbReference>
<keyword evidence="2 3" id="KW-0040">ANK repeat</keyword>
<dbReference type="Pfam" id="PF00023">
    <property type="entry name" value="Ank"/>
    <property type="match status" value="2"/>
</dbReference>
<protein>
    <recommendedName>
        <fullName evidence="6">Ankyrin repeat protein</fullName>
    </recommendedName>
</protein>
<feature type="repeat" description="ANK" evidence="3">
    <location>
        <begin position="951"/>
        <end position="983"/>
    </location>
</feature>